<dbReference type="Pfam" id="PF00270">
    <property type="entry name" value="DEAD"/>
    <property type="match status" value="1"/>
</dbReference>
<accession>A0ABQ8J6Y7</accession>
<dbReference type="Proteomes" id="UP000887458">
    <property type="component" value="Unassembled WGS sequence"/>
</dbReference>
<feature type="domain" description="Helicase C-terminal" evidence="9">
    <location>
        <begin position="464"/>
        <end position="629"/>
    </location>
</feature>
<dbReference type="InterPro" id="IPR000629">
    <property type="entry name" value="RNA-helicase_DEAD-box_CS"/>
</dbReference>
<evidence type="ECO:0000256" key="6">
    <source>
        <dbReference type="RuleBase" id="RU000492"/>
    </source>
</evidence>
<evidence type="ECO:0000256" key="1">
    <source>
        <dbReference type="ARBA" id="ARBA00012552"/>
    </source>
</evidence>
<dbReference type="SMART" id="SM00487">
    <property type="entry name" value="DEXDc"/>
    <property type="match status" value="1"/>
</dbReference>
<dbReference type="InterPro" id="IPR001650">
    <property type="entry name" value="Helicase_C-like"/>
</dbReference>
<dbReference type="SMART" id="SM00490">
    <property type="entry name" value="HELICc"/>
    <property type="match status" value="1"/>
</dbReference>
<reference evidence="10 11" key="1">
    <citation type="journal article" date="2018" name="J. Allergy Clin. Immunol.">
        <title>High-quality assembly of Dermatophagoides pteronyssinus genome and transcriptome reveals a wide range of novel allergens.</title>
        <authorList>
            <person name="Liu X.Y."/>
            <person name="Yang K.Y."/>
            <person name="Wang M.Q."/>
            <person name="Kwok J.S."/>
            <person name="Zeng X."/>
            <person name="Yang Z."/>
            <person name="Xiao X.J."/>
            <person name="Lau C.P."/>
            <person name="Li Y."/>
            <person name="Huang Z.M."/>
            <person name="Ba J.G."/>
            <person name="Yim A.K."/>
            <person name="Ouyang C.Y."/>
            <person name="Ngai S.M."/>
            <person name="Chan T.F."/>
            <person name="Leung E.L."/>
            <person name="Liu L."/>
            <person name="Liu Z.G."/>
            <person name="Tsui S.K."/>
        </authorList>
    </citation>
    <scope>NUCLEOTIDE SEQUENCE [LARGE SCALE GENOMIC DNA]</scope>
    <source>
        <strain evidence="10">Derp</strain>
    </source>
</reference>
<dbReference type="PROSITE" id="PS00039">
    <property type="entry name" value="DEAD_ATP_HELICASE"/>
    <property type="match status" value="1"/>
</dbReference>
<keyword evidence="11" id="KW-1185">Reference proteome</keyword>
<reference evidence="10 11" key="2">
    <citation type="journal article" date="2022" name="Mol. Biol. Evol.">
        <title>Comparative Genomics Reveals Insights into the Divergent Evolution of Astigmatic Mites and Household Pest Adaptations.</title>
        <authorList>
            <person name="Xiong Q."/>
            <person name="Wan A.T."/>
            <person name="Liu X."/>
            <person name="Fung C.S."/>
            <person name="Xiao X."/>
            <person name="Malainual N."/>
            <person name="Hou J."/>
            <person name="Wang L."/>
            <person name="Wang M."/>
            <person name="Yang K.Y."/>
            <person name="Cui Y."/>
            <person name="Leung E.L."/>
            <person name="Nong W."/>
            <person name="Shin S.K."/>
            <person name="Au S.W."/>
            <person name="Jeong K.Y."/>
            <person name="Chew F.T."/>
            <person name="Hui J.H."/>
            <person name="Leung T.F."/>
            <person name="Tungtrongchitr A."/>
            <person name="Zhong N."/>
            <person name="Liu Z."/>
            <person name="Tsui S.K."/>
        </authorList>
    </citation>
    <scope>NUCLEOTIDE SEQUENCE [LARGE SCALE GENOMIC DNA]</scope>
    <source>
        <strain evidence="10">Derp</strain>
    </source>
</reference>
<organism evidence="10 11">
    <name type="scientific">Dermatophagoides pteronyssinus</name>
    <name type="common">European house dust mite</name>
    <dbReference type="NCBI Taxonomy" id="6956"/>
    <lineage>
        <taxon>Eukaryota</taxon>
        <taxon>Metazoa</taxon>
        <taxon>Ecdysozoa</taxon>
        <taxon>Arthropoda</taxon>
        <taxon>Chelicerata</taxon>
        <taxon>Arachnida</taxon>
        <taxon>Acari</taxon>
        <taxon>Acariformes</taxon>
        <taxon>Sarcoptiformes</taxon>
        <taxon>Astigmata</taxon>
        <taxon>Psoroptidia</taxon>
        <taxon>Analgoidea</taxon>
        <taxon>Pyroglyphidae</taxon>
        <taxon>Dermatophagoidinae</taxon>
        <taxon>Dermatophagoides</taxon>
    </lineage>
</organism>
<dbReference type="SUPFAM" id="SSF52540">
    <property type="entry name" value="P-loop containing nucleoside triphosphate hydrolases"/>
    <property type="match status" value="1"/>
</dbReference>
<feature type="region of interest" description="Disordered" evidence="7">
    <location>
        <begin position="48"/>
        <end position="109"/>
    </location>
</feature>
<keyword evidence="2 6" id="KW-0547">Nucleotide-binding</keyword>
<keyword evidence="3 6" id="KW-0378">Hydrolase</keyword>
<comment type="similarity">
    <text evidence="6">Belongs to the DEAD box helicase family.</text>
</comment>
<evidence type="ECO:0000256" key="4">
    <source>
        <dbReference type="ARBA" id="ARBA00022806"/>
    </source>
</evidence>
<feature type="region of interest" description="Disordered" evidence="7">
    <location>
        <begin position="150"/>
        <end position="180"/>
    </location>
</feature>
<evidence type="ECO:0000256" key="5">
    <source>
        <dbReference type="ARBA" id="ARBA00022840"/>
    </source>
</evidence>
<feature type="compositionally biased region" description="Low complexity" evidence="7">
    <location>
        <begin position="687"/>
        <end position="706"/>
    </location>
</feature>
<proteinExistence type="inferred from homology"/>
<feature type="domain" description="Helicase ATP-binding" evidence="8">
    <location>
        <begin position="263"/>
        <end position="453"/>
    </location>
</feature>
<dbReference type="Gene3D" id="3.40.50.300">
    <property type="entry name" value="P-loop containing nucleotide triphosphate hydrolases"/>
    <property type="match status" value="2"/>
</dbReference>
<gene>
    <name evidence="10" type="primary">DDX3X</name>
    <name evidence="10" type="ORF">DERP_010200</name>
</gene>
<sequence>MSYPQNGTKPLDQQFAALEINQNNGPQFDAVAPAPVAQMPARAYVNPNENFQNPEMYRGRGFNNQYNEGPRDSYNRPRTFNNSGDRGGGRNFNDNRFPRENGFVNRGYNTNNRFFPRGNANLSWRDPPQPQQPQMEAANGFQAENQTRNFYPRTNMNGFGGQNRGGNNPGFYQGRSPPTQQVNHDWTVPLPPNEEYEKHLFSGVHTGINFEKYEDIPVKVTGEYCPQPIESFSDPQLKLTPIIENNVKLANYDKPTPVQKYAIPIIMARRDLMACAQTGSGKTAAFLLPILNNVFISGPPAPPPVRRLAGYRARHFPLILILAPTRELALQIYDEAKKFSYRSRVRPCVVYGGSDIGAQMRDLDNGCQLLVATPGRLIDMVERKKIGLEKIAHLVLDEADRMLDMGFEPQIRQIVEACDMPVTGVRQTLMFSATFPKKVQELATNFLDNYIFLTVGRVGSTSENITQKVEWVNENDKRSYLLDLLNNDCHRSGPESLTLIFVETKKGVDYLENFLERNGCHVSSIHGDRNQSDREDALYSFRAGRTPIMVATAVAARGLDIPNVKHVINFDLPNDIEEYVHRIGRTGRVGNLGLATSFFNDKNKNIAMNLYELMVESKQTIPDFLTSMVKSINAESRNTWNRHKPGPRRYGAGGFGSRDFRQSYDDHGETPRYSMAPPRQMNGFVGYNNSNHNNNSYSRPSNPRNNVPSCWD</sequence>
<dbReference type="InterPro" id="IPR011545">
    <property type="entry name" value="DEAD/DEAH_box_helicase_dom"/>
</dbReference>
<dbReference type="EMBL" id="NJHN03000064">
    <property type="protein sequence ID" value="KAH9418333.1"/>
    <property type="molecule type" value="Genomic_DNA"/>
</dbReference>
<name>A0ABQ8J6Y7_DERPT</name>
<keyword evidence="5 6" id="KW-0067">ATP-binding</keyword>
<evidence type="ECO:0000256" key="3">
    <source>
        <dbReference type="ARBA" id="ARBA00022801"/>
    </source>
</evidence>
<evidence type="ECO:0000259" key="8">
    <source>
        <dbReference type="PROSITE" id="PS51192"/>
    </source>
</evidence>
<dbReference type="EC" id="3.6.4.13" evidence="1"/>
<dbReference type="PROSITE" id="PS51194">
    <property type="entry name" value="HELICASE_CTER"/>
    <property type="match status" value="1"/>
</dbReference>
<evidence type="ECO:0000256" key="7">
    <source>
        <dbReference type="SAM" id="MobiDB-lite"/>
    </source>
</evidence>
<dbReference type="InterPro" id="IPR027417">
    <property type="entry name" value="P-loop_NTPase"/>
</dbReference>
<dbReference type="Pfam" id="PF00271">
    <property type="entry name" value="Helicase_C"/>
    <property type="match status" value="1"/>
</dbReference>
<feature type="compositionally biased region" description="Basic and acidic residues" evidence="7">
    <location>
        <begin position="658"/>
        <end position="670"/>
    </location>
</feature>
<evidence type="ECO:0000313" key="10">
    <source>
        <dbReference type="EMBL" id="KAH9418333.1"/>
    </source>
</evidence>
<dbReference type="PANTHER" id="PTHR47958">
    <property type="entry name" value="ATP-DEPENDENT RNA HELICASE DBP3"/>
    <property type="match status" value="1"/>
</dbReference>
<comment type="caution">
    <text evidence="10">The sequence shown here is derived from an EMBL/GenBank/DDBJ whole genome shotgun (WGS) entry which is preliminary data.</text>
</comment>
<dbReference type="InterPro" id="IPR014001">
    <property type="entry name" value="Helicase_ATP-bd"/>
</dbReference>
<dbReference type="GO" id="GO:0004386">
    <property type="term" value="F:helicase activity"/>
    <property type="evidence" value="ECO:0007669"/>
    <property type="project" value="UniProtKB-KW"/>
</dbReference>
<dbReference type="CDD" id="cd18787">
    <property type="entry name" value="SF2_C_DEAD"/>
    <property type="match status" value="1"/>
</dbReference>
<feature type="region of interest" description="Disordered" evidence="7">
    <location>
        <begin position="638"/>
        <end position="712"/>
    </location>
</feature>
<evidence type="ECO:0000259" key="9">
    <source>
        <dbReference type="PROSITE" id="PS51194"/>
    </source>
</evidence>
<evidence type="ECO:0000313" key="11">
    <source>
        <dbReference type="Proteomes" id="UP000887458"/>
    </source>
</evidence>
<dbReference type="PROSITE" id="PS51192">
    <property type="entry name" value="HELICASE_ATP_BIND_1"/>
    <property type="match status" value="1"/>
</dbReference>
<evidence type="ECO:0000256" key="2">
    <source>
        <dbReference type="ARBA" id="ARBA00022741"/>
    </source>
</evidence>
<keyword evidence="4 6" id="KW-0347">Helicase</keyword>
<protein>
    <recommendedName>
        <fullName evidence="1">RNA helicase</fullName>
        <ecNumber evidence="1">3.6.4.13</ecNumber>
    </recommendedName>
</protein>
<feature type="compositionally biased region" description="Gly residues" evidence="7">
    <location>
        <begin position="158"/>
        <end position="168"/>
    </location>
</feature>